<evidence type="ECO:0000256" key="4">
    <source>
        <dbReference type="ARBA" id="ARBA00022597"/>
    </source>
</evidence>
<keyword evidence="2" id="KW-0813">Transport</keyword>
<comment type="similarity">
    <text evidence="1">Belongs to the ABC transporter superfamily.</text>
</comment>
<keyword evidence="6" id="KW-0547">Nucleotide-binding</keyword>
<feature type="domain" description="ABC transporter" evidence="10">
    <location>
        <begin position="260"/>
        <end position="508"/>
    </location>
</feature>
<dbReference type="InterPro" id="IPR027417">
    <property type="entry name" value="P-loop_NTPase"/>
</dbReference>
<gene>
    <name evidence="11" type="primary">rbsA2</name>
    <name evidence="11" type="ORF">GCM10010862_09370</name>
</gene>
<name>A0ABQ5W1S9_9HYPH</name>
<dbReference type="InterPro" id="IPR050107">
    <property type="entry name" value="ABC_carbohydrate_import_ATPase"/>
</dbReference>
<keyword evidence="8" id="KW-1278">Translocase</keyword>
<reference evidence="12" key="1">
    <citation type="journal article" date="2019" name="Int. J. Syst. Evol. Microbiol.">
        <title>The Global Catalogue of Microorganisms (GCM) 10K type strain sequencing project: providing services to taxonomists for standard genome sequencing and annotation.</title>
        <authorList>
            <consortium name="The Broad Institute Genomics Platform"/>
            <consortium name="The Broad Institute Genome Sequencing Center for Infectious Disease"/>
            <person name="Wu L."/>
            <person name="Ma J."/>
        </authorList>
    </citation>
    <scope>NUCLEOTIDE SEQUENCE [LARGE SCALE GENOMIC DNA]</scope>
    <source>
        <strain evidence="12">NBRC 112416</strain>
    </source>
</reference>
<dbReference type="SUPFAM" id="SSF52540">
    <property type="entry name" value="P-loop containing nucleoside triphosphate hydrolases"/>
    <property type="match status" value="2"/>
</dbReference>
<sequence length="511" mass="55058">MSAVPPENPQGPPVLEMHDVSKSFPGVKALDRVSFHCRRGEVRALVGENGAGKSTLIKILSGVYQADEGTILLGAKEVHFAHPVESLAAGISVIYQEFSLLPDRTVADNIFLGREPVRRGMLDRARMWRETQESLSLFGADHGIDPGSVISELGVAQQQMVEIAKAVSLEARVVVMDEPTAALDENECEVLFGIIERLKARGTAVIYITHRMREVDRLADAVTVLKDGRVAAEFDHVPEASLIINAMVGRELRDFYPPAAGAEEIGEAILTVRGGGNDKLFSIDLELKAGEIAGFAGIQGAGRTALGRALFGIEPFTRGAMILEGKEVRFQSPRDAIRAGLTLVPGDRKAEGLLLMQSVTDNGMVSARAFARLLAGHGGSGRLSAQRMEELFGQMEVRAADYRQEIQFLSGGNQQKVVVARWLSLAPKVLIFIEPTRGVDVNAKAGIYNLMRELARGGAAIMMISSDLPEVLGVSDRILVMREGRIVAEHRRGVGEATVMADATGHTEAAA</sequence>
<dbReference type="PANTHER" id="PTHR43790">
    <property type="entry name" value="CARBOHYDRATE TRANSPORT ATP-BINDING PROTEIN MG119-RELATED"/>
    <property type="match status" value="1"/>
</dbReference>
<keyword evidence="7 11" id="KW-0067">ATP-binding</keyword>
<keyword evidence="12" id="KW-1185">Reference proteome</keyword>
<evidence type="ECO:0000256" key="8">
    <source>
        <dbReference type="ARBA" id="ARBA00022967"/>
    </source>
</evidence>
<proteinExistence type="inferred from homology"/>
<evidence type="ECO:0000313" key="11">
    <source>
        <dbReference type="EMBL" id="GLQ53678.1"/>
    </source>
</evidence>
<evidence type="ECO:0000259" key="10">
    <source>
        <dbReference type="PROSITE" id="PS50893"/>
    </source>
</evidence>
<dbReference type="GO" id="GO:0005524">
    <property type="term" value="F:ATP binding"/>
    <property type="evidence" value="ECO:0007669"/>
    <property type="project" value="UniProtKB-KW"/>
</dbReference>
<protein>
    <submittedName>
        <fullName evidence="11">Ribose import ATP-binding protein RbsA 2</fullName>
    </submittedName>
</protein>
<dbReference type="EMBL" id="BSNS01000005">
    <property type="protein sequence ID" value="GLQ53678.1"/>
    <property type="molecule type" value="Genomic_DNA"/>
</dbReference>
<comment type="caution">
    <text evidence="11">The sequence shown here is derived from an EMBL/GenBank/DDBJ whole genome shotgun (WGS) entry which is preliminary data.</text>
</comment>
<dbReference type="SMART" id="SM00382">
    <property type="entry name" value="AAA"/>
    <property type="match status" value="2"/>
</dbReference>
<accession>A0ABQ5W1S9</accession>
<evidence type="ECO:0000256" key="1">
    <source>
        <dbReference type="ARBA" id="ARBA00005417"/>
    </source>
</evidence>
<dbReference type="RefSeq" id="WP_284339126.1">
    <property type="nucleotide sequence ID" value="NZ_BSNS01000005.1"/>
</dbReference>
<dbReference type="InterPro" id="IPR003439">
    <property type="entry name" value="ABC_transporter-like_ATP-bd"/>
</dbReference>
<evidence type="ECO:0000256" key="2">
    <source>
        <dbReference type="ARBA" id="ARBA00022448"/>
    </source>
</evidence>
<evidence type="ECO:0000313" key="12">
    <source>
        <dbReference type="Proteomes" id="UP001156691"/>
    </source>
</evidence>
<dbReference type="Gene3D" id="3.40.50.300">
    <property type="entry name" value="P-loop containing nucleotide triphosphate hydrolases"/>
    <property type="match status" value="2"/>
</dbReference>
<dbReference type="PROSITE" id="PS50893">
    <property type="entry name" value="ABC_TRANSPORTER_2"/>
    <property type="match status" value="2"/>
</dbReference>
<feature type="domain" description="ABC transporter" evidence="10">
    <location>
        <begin position="15"/>
        <end position="252"/>
    </location>
</feature>
<dbReference type="Pfam" id="PF00005">
    <property type="entry name" value="ABC_tran"/>
    <property type="match status" value="2"/>
</dbReference>
<keyword evidence="3" id="KW-1003">Cell membrane</keyword>
<evidence type="ECO:0000256" key="6">
    <source>
        <dbReference type="ARBA" id="ARBA00022741"/>
    </source>
</evidence>
<keyword evidence="4" id="KW-0762">Sugar transport</keyword>
<dbReference type="InterPro" id="IPR003593">
    <property type="entry name" value="AAA+_ATPase"/>
</dbReference>
<evidence type="ECO:0000256" key="5">
    <source>
        <dbReference type="ARBA" id="ARBA00022737"/>
    </source>
</evidence>
<evidence type="ECO:0000256" key="7">
    <source>
        <dbReference type="ARBA" id="ARBA00022840"/>
    </source>
</evidence>
<dbReference type="InterPro" id="IPR017871">
    <property type="entry name" value="ABC_transporter-like_CS"/>
</dbReference>
<evidence type="ECO:0000256" key="9">
    <source>
        <dbReference type="ARBA" id="ARBA00023136"/>
    </source>
</evidence>
<keyword evidence="9" id="KW-0472">Membrane</keyword>
<keyword evidence="5" id="KW-0677">Repeat</keyword>
<organism evidence="11 12">
    <name type="scientific">Devosia nitrariae</name>
    <dbReference type="NCBI Taxonomy" id="2071872"/>
    <lineage>
        <taxon>Bacteria</taxon>
        <taxon>Pseudomonadati</taxon>
        <taxon>Pseudomonadota</taxon>
        <taxon>Alphaproteobacteria</taxon>
        <taxon>Hyphomicrobiales</taxon>
        <taxon>Devosiaceae</taxon>
        <taxon>Devosia</taxon>
    </lineage>
</organism>
<dbReference type="CDD" id="cd03216">
    <property type="entry name" value="ABC_Carb_Monos_I"/>
    <property type="match status" value="1"/>
</dbReference>
<evidence type="ECO:0000256" key="3">
    <source>
        <dbReference type="ARBA" id="ARBA00022475"/>
    </source>
</evidence>
<dbReference type="PANTHER" id="PTHR43790:SF3">
    <property type="entry name" value="D-ALLOSE IMPORT ATP-BINDING PROTEIN ALSA-RELATED"/>
    <property type="match status" value="1"/>
</dbReference>
<dbReference type="PROSITE" id="PS00211">
    <property type="entry name" value="ABC_TRANSPORTER_1"/>
    <property type="match status" value="1"/>
</dbReference>
<dbReference type="CDD" id="cd03215">
    <property type="entry name" value="ABC_Carb_Monos_II"/>
    <property type="match status" value="1"/>
</dbReference>
<dbReference type="Proteomes" id="UP001156691">
    <property type="component" value="Unassembled WGS sequence"/>
</dbReference>